<dbReference type="InterPro" id="IPR027417">
    <property type="entry name" value="P-loop_NTPase"/>
</dbReference>
<evidence type="ECO:0000256" key="6">
    <source>
        <dbReference type="ARBA" id="ARBA00022727"/>
    </source>
</evidence>
<sequence>MTSEQQNKEMINRGLFILFEGVDRVGKSTQVQNLVKFLNDKQLSTKAMRFPDRTTPIGTIINAYLQNSTNMDDRALHLLFSSNRWEAKDSIYQALNSGVNLVVDRYSYSGVAYTAAKGIDFDWCYACEKGLPEPDVIIYLSMNSEDATKRGDFGGERYEKLEFQKKIKDIYESKLMTPKWKVVDANRDIETISKEISDIVNKELDIIKNKQISTIS</sequence>
<name>A0A152A119_TIELA</name>
<keyword evidence="8 11" id="KW-0418">Kinase</keyword>
<keyword evidence="9" id="KW-0067">ATP-binding</keyword>
<evidence type="ECO:0000256" key="3">
    <source>
        <dbReference type="ARBA" id="ARBA00012980"/>
    </source>
</evidence>
<accession>A0A152A119</accession>
<dbReference type="OrthoDB" id="425602at2759"/>
<dbReference type="GO" id="GO:0006235">
    <property type="term" value="P:dTTP biosynthetic process"/>
    <property type="evidence" value="ECO:0007669"/>
    <property type="project" value="TreeGrafter"/>
</dbReference>
<dbReference type="CDD" id="cd01672">
    <property type="entry name" value="TMPK"/>
    <property type="match status" value="1"/>
</dbReference>
<comment type="caution">
    <text evidence="11">The sequence shown here is derived from an EMBL/GenBank/DDBJ whole genome shotgun (WGS) entry which is preliminary data.</text>
</comment>
<dbReference type="PANTHER" id="PTHR10344">
    <property type="entry name" value="THYMIDYLATE KINASE"/>
    <property type="match status" value="1"/>
</dbReference>
<organism evidence="11 12">
    <name type="scientific">Tieghemostelium lacteum</name>
    <name type="common">Slime mold</name>
    <name type="synonym">Dictyostelium lacteum</name>
    <dbReference type="NCBI Taxonomy" id="361077"/>
    <lineage>
        <taxon>Eukaryota</taxon>
        <taxon>Amoebozoa</taxon>
        <taxon>Evosea</taxon>
        <taxon>Eumycetozoa</taxon>
        <taxon>Dictyostelia</taxon>
        <taxon>Dictyosteliales</taxon>
        <taxon>Raperosteliaceae</taxon>
        <taxon>Tieghemostelium</taxon>
    </lineage>
</organism>
<protein>
    <recommendedName>
        <fullName evidence="4">Thymidylate kinase</fullName>
        <ecNumber evidence="3">2.7.4.9</ecNumber>
    </recommendedName>
</protein>
<evidence type="ECO:0000256" key="2">
    <source>
        <dbReference type="ARBA" id="ARBA00009776"/>
    </source>
</evidence>
<dbReference type="GO" id="GO:0005524">
    <property type="term" value="F:ATP binding"/>
    <property type="evidence" value="ECO:0007669"/>
    <property type="project" value="UniProtKB-KW"/>
</dbReference>
<dbReference type="Gene3D" id="3.40.50.300">
    <property type="entry name" value="P-loop containing nucleotide triphosphate hydrolases"/>
    <property type="match status" value="1"/>
</dbReference>
<dbReference type="Proteomes" id="UP000076078">
    <property type="component" value="Unassembled WGS sequence"/>
</dbReference>
<dbReference type="OMA" id="YWHQFDA"/>
<dbReference type="EC" id="2.7.4.9" evidence="3"/>
<dbReference type="Pfam" id="PF02223">
    <property type="entry name" value="Thymidylate_kin"/>
    <property type="match status" value="1"/>
</dbReference>
<gene>
    <name evidence="11" type="ORF">DLAC_03719</name>
</gene>
<dbReference type="GO" id="GO:0004550">
    <property type="term" value="F:nucleoside diphosphate kinase activity"/>
    <property type="evidence" value="ECO:0007669"/>
    <property type="project" value="TreeGrafter"/>
</dbReference>
<dbReference type="GO" id="GO:0006227">
    <property type="term" value="P:dUDP biosynthetic process"/>
    <property type="evidence" value="ECO:0007669"/>
    <property type="project" value="TreeGrafter"/>
</dbReference>
<evidence type="ECO:0000313" key="12">
    <source>
        <dbReference type="Proteomes" id="UP000076078"/>
    </source>
</evidence>
<dbReference type="PROSITE" id="PS01331">
    <property type="entry name" value="THYMIDYLATE_KINASE"/>
    <property type="match status" value="1"/>
</dbReference>
<comment type="pathway">
    <text evidence="1">Pyrimidine metabolism; dTTP biosynthesis.</text>
</comment>
<keyword evidence="7" id="KW-0547">Nucleotide-binding</keyword>
<evidence type="ECO:0000313" key="11">
    <source>
        <dbReference type="EMBL" id="KYQ99774.1"/>
    </source>
</evidence>
<proteinExistence type="inferred from homology"/>
<dbReference type="NCBIfam" id="TIGR00041">
    <property type="entry name" value="DTMP_kinase"/>
    <property type="match status" value="1"/>
</dbReference>
<dbReference type="AlphaFoldDB" id="A0A152A119"/>
<dbReference type="STRING" id="361077.A0A152A119"/>
<evidence type="ECO:0000256" key="1">
    <source>
        <dbReference type="ARBA" id="ARBA00004992"/>
    </source>
</evidence>
<evidence type="ECO:0000256" key="4">
    <source>
        <dbReference type="ARBA" id="ARBA00017144"/>
    </source>
</evidence>
<dbReference type="GO" id="GO:0006233">
    <property type="term" value="P:dTDP biosynthetic process"/>
    <property type="evidence" value="ECO:0007669"/>
    <property type="project" value="InterPro"/>
</dbReference>
<keyword evidence="12" id="KW-1185">Reference proteome</keyword>
<dbReference type="SUPFAM" id="SSF52540">
    <property type="entry name" value="P-loop containing nucleoside triphosphate hydrolases"/>
    <property type="match status" value="1"/>
</dbReference>
<dbReference type="GO" id="GO:0005634">
    <property type="term" value="C:nucleus"/>
    <property type="evidence" value="ECO:0007669"/>
    <property type="project" value="TreeGrafter"/>
</dbReference>
<dbReference type="FunFam" id="3.40.50.300:FF:000679">
    <property type="entry name" value="Thymidylate kinase"/>
    <property type="match status" value="1"/>
</dbReference>
<feature type="domain" description="Thymidylate kinase-like" evidence="10">
    <location>
        <begin position="19"/>
        <end position="196"/>
    </location>
</feature>
<evidence type="ECO:0000256" key="5">
    <source>
        <dbReference type="ARBA" id="ARBA00022679"/>
    </source>
</evidence>
<evidence type="ECO:0000256" key="7">
    <source>
        <dbReference type="ARBA" id="ARBA00022741"/>
    </source>
</evidence>
<dbReference type="GO" id="GO:0005829">
    <property type="term" value="C:cytosol"/>
    <property type="evidence" value="ECO:0007669"/>
    <property type="project" value="TreeGrafter"/>
</dbReference>
<dbReference type="InterPro" id="IPR018095">
    <property type="entry name" value="Thymidylate_kin_CS"/>
</dbReference>
<evidence type="ECO:0000259" key="10">
    <source>
        <dbReference type="Pfam" id="PF02223"/>
    </source>
</evidence>
<evidence type="ECO:0000256" key="9">
    <source>
        <dbReference type="ARBA" id="ARBA00022840"/>
    </source>
</evidence>
<dbReference type="InterPro" id="IPR018094">
    <property type="entry name" value="Thymidylate_kinase"/>
</dbReference>
<dbReference type="HAMAP" id="MF_00165">
    <property type="entry name" value="Thymidylate_kinase"/>
    <property type="match status" value="1"/>
</dbReference>
<dbReference type="FunCoup" id="A0A152A119">
    <property type="interactions" value="328"/>
</dbReference>
<dbReference type="PANTHER" id="PTHR10344:SF1">
    <property type="entry name" value="THYMIDYLATE KINASE"/>
    <property type="match status" value="1"/>
</dbReference>
<dbReference type="GO" id="GO:0004798">
    <property type="term" value="F:dTMP kinase activity"/>
    <property type="evidence" value="ECO:0007669"/>
    <property type="project" value="UniProtKB-EC"/>
</dbReference>
<comment type="similarity">
    <text evidence="2">Belongs to the thymidylate kinase family.</text>
</comment>
<dbReference type="InParanoid" id="A0A152A119"/>
<keyword evidence="5" id="KW-0808">Transferase</keyword>
<reference evidence="11 12" key="1">
    <citation type="submission" date="2015-12" db="EMBL/GenBank/DDBJ databases">
        <title>Dictyostelia acquired genes for synthesis and detection of signals that induce cell-type specialization by lateral gene transfer from prokaryotes.</title>
        <authorList>
            <person name="Gloeckner G."/>
            <person name="Schaap P."/>
        </authorList>
    </citation>
    <scope>NUCLEOTIDE SEQUENCE [LARGE SCALE GENOMIC DNA]</scope>
    <source>
        <strain evidence="11 12">TK</strain>
    </source>
</reference>
<keyword evidence="6" id="KW-0545">Nucleotide biosynthesis</keyword>
<dbReference type="InterPro" id="IPR039430">
    <property type="entry name" value="Thymidylate_kin-like_dom"/>
</dbReference>
<evidence type="ECO:0000256" key="8">
    <source>
        <dbReference type="ARBA" id="ARBA00022777"/>
    </source>
</evidence>
<dbReference type="GO" id="GO:0005739">
    <property type="term" value="C:mitochondrion"/>
    <property type="evidence" value="ECO:0007669"/>
    <property type="project" value="TreeGrafter"/>
</dbReference>
<dbReference type="EMBL" id="LODT01000020">
    <property type="protein sequence ID" value="KYQ99774.1"/>
    <property type="molecule type" value="Genomic_DNA"/>
</dbReference>